<dbReference type="PANTHER" id="PTHR45629">
    <property type="entry name" value="SNF2/RAD54 FAMILY MEMBER"/>
    <property type="match status" value="1"/>
</dbReference>
<dbReference type="Pfam" id="PF00176">
    <property type="entry name" value="SNF2-rel_dom"/>
    <property type="match status" value="1"/>
</dbReference>
<dbReference type="SUPFAM" id="SSF52540">
    <property type="entry name" value="P-loop containing nucleoside triphosphate hydrolases"/>
    <property type="match status" value="1"/>
</dbReference>
<reference evidence="3" key="2">
    <citation type="journal article" date="2008" name="Nucleic Acids Res.">
        <title>The rice annotation project database (RAP-DB): 2008 update.</title>
        <authorList>
            <consortium name="The rice annotation project (RAP)"/>
        </authorList>
    </citation>
    <scope>GENOME REANNOTATION</scope>
    <source>
        <strain evidence="3">cv. Nipponbare</strain>
    </source>
</reference>
<dbReference type="Proteomes" id="UP000000763">
    <property type="component" value="Chromosome 10"/>
</dbReference>
<feature type="domain" description="SNF2 N-terminal" evidence="1">
    <location>
        <begin position="1"/>
        <end position="157"/>
    </location>
</feature>
<dbReference type="InterPro" id="IPR050496">
    <property type="entry name" value="SNF2_RAD54_helicase_repair"/>
</dbReference>
<dbReference type="Gene3D" id="3.40.50.10810">
    <property type="entry name" value="Tandem AAA-ATPase domain"/>
    <property type="match status" value="1"/>
</dbReference>
<evidence type="ECO:0000259" key="1">
    <source>
        <dbReference type="Pfam" id="PF00176"/>
    </source>
</evidence>
<evidence type="ECO:0000313" key="2">
    <source>
        <dbReference type="EMBL" id="BAH95003.1"/>
    </source>
</evidence>
<dbReference type="InterPro" id="IPR000330">
    <property type="entry name" value="SNF2_N"/>
</dbReference>
<dbReference type="OrthoDB" id="413460at2759"/>
<accession>C7J821</accession>
<evidence type="ECO:0000313" key="3">
    <source>
        <dbReference type="Proteomes" id="UP000000763"/>
    </source>
</evidence>
<gene>
    <name evidence="2" type="ordered locus">Os10g0565700</name>
</gene>
<reference evidence="2 3" key="1">
    <citation type="journal article" date="2005" name="Nature">
        <title>The map-based sequence of the rice genome.</title>
        <authorList>
            <consortium name="International rice genome sequencing project (IRGSP)"/>
            <person name="Matsumoto T."/>
            <person name="Wu J."/>
            <person name="Kanamori H."/>
            <person name="Katayose Y."/>
            <person name="Fujisawa M."/>
            <person name="Namiki N."/>
            <person name="Mizuno H."/>
            <person name="Yamamoto K."/>
            <person name="Antonio B.A."/>
            <person name="Baba T."/>
            <person name="Sakata K."/>
            <person name="Nagamura Y."/>
            <person name="Aoki H."/>
            <person name="Arikawa K."/>
            <person name="Arita K."/>
            <person name="Bito T."/>
            <person name="Chiden Y."/>
            <person name="Fujitsuka N."/>
            <person name="Fukunaka R."/>
            <person name="Hamada M."/>
            <person name="Harada C."/>
            <person name="Hayashi A."/>
            <person name="Hijishita S."/>
            <person name="Honda M."/>
            <person name="Hosokawa S."/>
            <person name="Ichikawa Y."/>
            <person name="Idonuma A."/>
            <person name="Iijima M."/>
            <person name="Ikeda M."/>
            <person name="Ikeno M."/>
            <person name="Ito K."/>
            <person name="Ito S."/>
            <person name="Ito T."/>
            <person name="Ito Y."/>
            <person name="Ito Y."/>
            <person name="Iwabuchi A."/>
            <person name="Kamiya K."/>
            <person name="Karasawa W."/>
            <person name="Kurita K."/>
            <person name="Katagiri S."/>
            <person name="Kikuta A."/>
            <person name="Kobayashi H."/>
            <person name="Kobayashi N."/>
            <person name="Machita K."/>
            <person name="Maehara T."/>
            <person name="Masukawa M."/>
            <person name="Mizubayashi T."/>
            <person name="Mukai Y."/>
            <person name="Nagasaki H."/>
            <person name="Nagata Y."/>
            <person name="Naito S."/>
            <person name="Nakashima M."/>
            <person name="Nakama Y."/>
            <person name="Nakamichi Y."/>
            <person name="Nakamura M."/>
            <person name="Meguro A."/>
            <person name="Negishi M."/>
            <person name="Ohta I."/>
            <person name="Ohta T."/>
            <person name="Okamoto M."/>
            <person name="Ono N."/>
            <person name="Saji S."/>
            <person name="Sakaguchi M."/>
            <person name="Sakai K."/>
            <person name="Shibata M."/>
            <person name="Shimokawa T."/>
            <person name="Song J."/>
            <person name="Takazaki Y."/>
            <person name="Terasawa K."/>
            <person name="Tsugane M."/>
            <person name="Tsuji K."/>
            <person name="Ueda S."/>
            <person name="Waki K."/>
            <person name="Yamagata H."/>
            <person name="Yamamoto M."/>
            <person name="Yamamoto S."/>
            <person name="Yamane H."/>
            <person name="Yoshiki S."/>
            <person name="Yoshihara R."/>
            <person name="Yukawa K."/>
            <person name="Zhong H."/>
            <person name="Yano M."/>
            <person name="Yuan Q."/>
            <person name="Ouyang S."/>
            <person name="Liu J."/>
            <person name="Jones K.M."/>
            <person name="Gansberger K."/>
            <person name="Moffat K."/>
            <person name="Hill J."/>
            <person name="Bera J."/>
            <person name="Fadrosh D."/>
            <person name="Jin S."/>
            <person name="Johri S."/>
            <person name="Kim M."/>
            <person name="Overton L."/>
            <person name="Reardon M."/>
            <person name="Tsitrin T."/>
            <person name="Vuong H."/>
            <person name="Weaver B."/>
            <person name="Ciecko A."/>
            <person name="Tallon L."/>
            <person name="Jackson J."/>
            <person name="Pai G."/>
            <person name="Aken S.V."/>
            <person name="Utterback T."/>
            <person name="Reidmuller S."/>
            <person name="Feldblyum T."/>
            <person name="Hsiao J."/>
            <person name="Zismann V."/>
            <person name="Iobst S."/>
            <person name="de Vazeille A.R."/>
            <person name="Buell C.R."/>
            <person name="Ying K."/>
            <person name="Li Y."/>
            <person name="Lu T."/>
            <person name="Huang Y."/>
            <person name="Zhao Q."/>
            <person name="Feng Q."/>
            <person name="Zhang L."/>
            <person name="Zhu J."/>
            <person name="Weng Q."/>
            <person name="Mu J."/>
            <person name="Lu Y."/>
            <person name="Fan D."/>
            <person name="Liu Y."/>
            <person name="Guan J."/>
            <person name="Zhang Y."/>
            <person name="Yu S."/>
            <person name="Liu X."/>
            <person name="Zhang Y."/>
            <person name="Hong G."/>
            <person name="Han B."/>
            <person name="Choisne N."/>
            <person name="Demange N."/>
            <person name="Orjeda G."/>
            <person name="Samain S."/>
            <person name="Cattolico L."/>
            <person name="Pelletier E."/>
            <person name="Couloux A."/>
            <person name="Segurens B."/>
            <person name="Wincker P."/>
            <person name="D'Hont A."/>
            <person name="Scarpelli C."/>
            <person name="Weissenbach J."/>
            <person name="Salanoubat M."/>
            <person name="Quetier F."/>
            <person name="Yu Y."/>
            <person name="Kim H.R."/>
            <person name="Rambo T."/>
            <person name="Currie J."/>
            <person name="Collura K."/>
            <person name="Luo M."/>
            <person name="Yang T."/>
            <person name="Ammiraju J.S.S."/>
            <person name="Engler F."/>
            <person name="Soderlund C."/>
            <person name="Wing R.A."/>
            <person name="Palmer L.E."/>
            <person name="de la Bastide M."/>
            <person name="Spiegel L."/>
            <person name="Nascimento L."/>
            <person name="Zutavern T."/>
            <person name="O'Shaughnessy A."/>
            <person name="Dike S."/>
            <person name="Dedhia N."/>
            <person name="Preston R."/>
            <person name="Balija V."/>
            <person name="McCombie W.R."/>
            <person name="Chow T."/>
            <person name="Chen H."/>
            <person name="Chung M."/>
            <person name="Chen C."/>
            <person name="Shaw J."/>
            <person name="Wu H."/>
            <person name="Hsiao K."/>
            <person name="Chao Y."/>
            <person name="Chu M."/>
            <person name="Cheng C."/>
            <person name="Hour A."/>
            <person name="Lee P."/>
            <person name="Lin S."/>
            <person name="Lin Y."/>
            <person name="Liou J."/>
            <person name="Liu S."/>
            <person name="Hsing Y."/>
            <person name="Raghuvanshi S."/>
            <person name="Mohanty A."/>
            <person name="Bharti A.K."/>
            <person name="Gaur A."/>
            <person name="Gupta V."/>
            <person name="Kumar D."/>
            <person name="Ravi V."/>
            <person name="Vij S."/>
            <person name="Kapur A."/>
            <person name="Khurana P."/>
            <person name="Khurana P."/>
            <person name="Khurana J.P."/>
            <person name="Tyagi A.K."/>
            <person name="Gaikwad K."/>
            <person name="Singh A."/>
            <person name="Dalal V."/>
            <person name="Srivastava S."/>
            <person name="Dixit A."/>
            <person name="Pal A.K."/>
            <person name="Ghazi I.A."/>
            <person name="Yadav M."/>
            <person name="Pandit A."/>
            <person name="Bhargava A."/>
            <person name="Sureshbabu K."/>
            <person name="Batra K."/>
            <person name="Sharma T.R."/>
            <person name="Mohapatra T."/>
            <person name="Singh N.K."/>
            <person name="Messing J."/>
            <person name="Nelson A.B."/>
            <person name="Fuks G."/>
            <person name="Kavchok S."/>
            <person name="Keizer G."/>
            <person name="Linton E."/>
            <person name="Llaca V."/>
            <person name="Song R."/>
            <person name="Tanyolac B."/>
            <person name="Young S."/>
            <person name="Ho-Il K."/>
            <person name="Hahn J.H."/>
            <person name="Sangsakoo G."/>
            <person name="Vanavichit A."/>
            <person name="de Mattos Luiz.A.T."/>
            <person name="Zimmer P.D."/>
            <person name="Malone G."/>
            <person name="Dellagostin O."/>
            <person name="de Oliveira A.C."/>
            <person name="Bevan M."/>
            <person name="Bancroft I."/>
            <person name="Minx P."/>
            <person name="Cordum H."/>
            <person name="Wilson R."/>
            <person name="Cheng Z."/>
            <person name="Jin W."/>
            <person name="Jiang J."/>
            <person name="Leong S.A."/>
            <person name="Iwama H."/>
            <person name="Gojobori T."/>
            <person name="Itoh T."/>
            <person name="Niimura Y."/>
            <person name="Fujii Y."/>
            <person name="Habara T."/>
            <person name="Sakai H."/>
            <person name="Sato Y."/>
            <person name="Wilson G."/>
            <person name="Kumar K."/>
            <person name="McCouch S."/>
            <person name="Juretic N."/>
            <person name="Hoen D."/>
            <person name="Wright S."/>
            <person name="Bruskiewich R."/>
            <person name="Bureau T."/>
            <person name="Miyao A."/>
            <person name="Hirochika H."/>
            <person name="Nishikawa T."/>
            <person name="Kadowaki K."/>
            <person name="Sugiura M."/>
            <person name="Burr B."/>
            <person name="Sasaki T."/>
        </authorList>
    </citation>
    <scope>NUCLEOTIDE SEQUENCE [LARGE SCALE GENOMIC DNA]</scope>
    <source>
        <strain evidence="3">cv. Nipponbare</strain>
    </source>
</reference>
<protein>
    <submittedName>
        <fullName evidence="2">Os10g0565700 protein</fullName>
    </submittedName>
</protein>
<dbReference type="PANTHER" id="PTHR45629:SF7">
    <property type="entry name" value="DNA EXCISION REPAIR PROTEIN ERCC-6-RELATED"/>
    <property type="match status" value="1"/>
</dbReference>
<dbReference type="EMBL" id="AP008216">
    <property type="protein sequence ID" value="BAH95003.1"/>
    <property type="molecule type" value="Genomic_DNA"/>
</dbReference>
<dbReference type="GO" id="GO:0005524">
    <property type="term" value="F:ATP binding"/>
    <property type="evidence" value="ECO:0007669"/>
    <property type="project" value="InterPro"/>
</dbReference>
<name>C7J821_ORYSJ</name>
<organism evidence="2 3">
    <name type="scientific">Oryza sativa subsp. japonica</name>
    <name type="common">Rice</name>
    <dbReference type="NCBI Taxonomy" id="39947"/>
    <lineage>
        <taxon>Eukaryota</taxon>
        <taxon>Viridiplantae</taxon>
        <taxon>Streptophyta</taxon>
        <taxon>Embryophyta</taxon>
        <taxon>Tracheophyta</taxon>
        <taxon>Spermatophyta</taxon>
        <taxon>Magnoliopsida</taxon>
        <taxon>Liliopsida</taxon>
        <taxon>Poales</taxon>
        <taxon>Poaceae</taxon>
        <taxon>BOP clade</taxon>
        <taxon>Oryzoideae</taxon>
        <taxon>Oryzeae</taxon>
        <taxon>Oryzinae</taxon>
        <taxon>Oryza</taxon>
        <taxon>Oryza sativa</taxon>
    </lineage>
</organism>
<dbReference type="AlphaFoldDB" id="C7J821"/>
<dbReference type="KEGG" id="dosa:Os10g0565700"/>
<sequence length="232" mass="26398">MKNDRTKLFDSLCRIDCTHRILMTGTLIQNNLTEFYALMNFCCPNLLGESGQFHENFSMPIERARYRGASAQLIKESIEASERLKKLVSPFVLRRTKEMLKNSASKLGTKHELTVWLKISAAQEYLYTNLIMSNVLGDEPGTPLAASQVARSICNHPVMVIGSDFEQRGESEEKKDALTDIIRKGLLAVSNIEDIEVDDYSLSSKVAFTLYLVDRLIKEDIRSCYFLNLHEH</sequence>
<dbReference type="InterPro" id="IPR027417">
    <property type="entry name" value="P-loop_NTPase"/>
</dbReference>
<dbReference type="InterPro" id="IPR038718">
    <property type="entry name" value="SNF2-like_sf"/>
</dbReference>
<proteinExistence type="predicted"/>